<dbReference type="Proteomes" id="UP000887561">
    <property type="component" value="Unplaced"/>
</dbReference>
<dbReference type="GO" id="GO:0005524">
    <property type="term" value="F:ATP binding"/>
    <property type="evidence" value="ECO:0007669"/>
    <property type="project" value="UniProtKB-KW"/>
</dbReference>
<evidence type="ECO:0000256" key="2">
    <source>
        <dbReference type="ARBA" id="ARBA00022598"/>
    </source>
</evidence>
<dbReference type="GO" id="GO:0019098">
    <property type="term" value="P:reproductive behavior"/>
    <property type="evidence" value="ECO:0007669"/>
    <property type="project" value="UniProtKB-ARBA"/>
</dbReference>
<evidence type="ECO:0000313" key="6">
    <source>
        <dbReference type="Proteomes" id="UP000887561"/>
    </source>
</evidence>
<dbReference type="Pfam" id="PF03133">
    <property type="entry name" value="TTL"/>
    <property type="match status" value="1"/>
</dbReference>
<dbReference type="GO" id="GO:0015631">
    <property type="term" value="F:tubulin binding"/>
    <property type="evidence" value="ECO:0007669"/>
    <property type="project" value="TreeGrafter"/>
</dbReference>
<keyword evidence="5" id="KW-0812">Transmembrane</keyword>
<organism evidence="6 7">
    <name type="scientific">Meloidogyne javanica</name>
    <name type="common">Root-knot nematode worm</name>
    <dbReference type="NCBI Taxonomy" id="6303"/>
    <lineage>
        <taxon>Eukaryota</taxon>
        <taxon>Metazoa</taxon>
        <taxon>Ecdysozoa</taxon>
        <taxon>Nematoda</taxon>
        <taxon>Chromadorea</taxon>
        <taxon>Rhabditida</taxon>
        <taxon>Tylenchina</taxon>
        <taxon>Tylenchomorpha</taxon>
        <taxon>Tylenchoidea</taxon>
        <taxon>Meloidogynidae</taxon>
        <taxon>Meloidogyninae</taxon>
        <taxon>Meloidogyne</taxon>
        <taxon>Meloidogyne incognita group</taxon>
    </lineage>
</organism>
<dbReference type="PANTHER" id="PTHR12241">
    <property type="entry name" value="TUBULIN POLYGLUTAMYLASE"/>
    <property type="match status" value="1"/>
</dbReference>
<reference evidence="7" key="1">
    <citation type="submission" date="2022-11" db="UniProtKB">
        <authorList>
            <consortium name="WormBaseParasite"/>
        </authorList>
    </citation>
    <scope>IDENTIFICATION</scope>
</reference>
<sequence length="1015" mass="116755">MFNTNLFTLFYILTLFLCLKFSFVNSRKYKYESSYSFLSLLTENNLEEKRFCINYQQWKQKELPSSFEEAPIFNLFWWNKVNNTNICKGYNEFKFPSNSIVPADYITEFNKLRQLCSEQPGFNYSDPNSVRNEVKIMMAASIKNILFLVEKGKKNAYDLHNYLFTHFYNAELNSIKDKSLNVFYVYENNFWKEIEPLLSKTGQLKIYQPKSLFPMDPAVVVLWGFAFISILIGSIWSVLDIKNKLAKYVNTALEDLQLNQNASFTQITEISVNSPTQNERIVSLELNFKPEDFLFRKRSSQSSELANMSLITFFLLAFFVYDLFMVFGTRLLTSDGCSVMLQVVTGTDCQPTRLPEGEFQPVAPIDIKTKIPEKLPLLFYVPLLADPMSECFDIQVEREFKNVLLGLGDVILPGNNAPVVSFCARQLGLKEFTESRDDGHPCDIYWHSIVFPDMNSVVKSGMTELAKKVTLTQAIVSMRELFPSEYSFYPRSWILPAQLKEFSDYCLTFEETNNKCFIVKPDDGAQGTGIYLISSPSELLQTNSNRQLIQEYMPDPYLLSDGLKFDLRVYAVIRSLNPLSIYVAREGMARFCTEKYPGMPTKENFSNLYAHLTNYSLNKANNAYIHSKSLKEQLKGSKRLLSTVFHQMEHKGVRTRRLWREIKLIIVKTVLAMVPELMLNYEHHFCDFKYQAPQCFQIIGLDILVRQDGTPILLEVNSSPSLSVDHILTQNENIWIENSEIPPPFSEQPVRSVVDEMIKVPLVRDTLLLVLDQLEYHYPLYKENQTKLAGKSDFVGGLNDQKFDKNSIGSTLSIASTIGNLSSKSTIDDLGLLNRTKKPHLSEVFPINYGQTSKHLLVLDKAVYLYLQFCNIKQTLLISLPAIRAFIRKGNIFRKCELTNLITCDALEEKFDEITSLFFGNDKKTAIVVSSGAPALPFRGFLHILFHLAKLRINLINRKIEDELQLLPALLDLLTHCDSALRRYGVRSARLRRAELIMDNEEEKNKRDENNSAFR</sequence>
<dbReference type="GO" id="GO:0042500">
    <property type="term" value="F:aspartic endopeptidase activity, intramembrane cleaving"/>
    <property type="evidence" value="ECO:0007669"/>
    <property type="project" value="InterPro"/>
</dbReference>
<name>A0A915LKH8_MELJA</name>
<keyword evidence="3" id="KW-0547">Nucleotide-binding</keyword>
<dbReference type="InterPro" id="IPR007369">
    <property type="entry name" value="Peptidase_A22B_SPP"/>
</dbReference>
<evidence type="ECO:0000256" key="5">
    <source>
        <dbReference type="SAM" id="Phobius"/>
    </source>
</evidence>
<dbReference type="GO" id="GO:0000226">
    <property type="term" value="P:microtubule cytoskeleton organization"/>
    <property type="evidence" value="ECO:0007669"/>
    <property type="project" value="TreeGrafter"/>
</dbReference>
<accession>A0A915LKH8</accession>
<dbReference type="Gene3D" id="3.30.470.20">
    <property type="entry name" value="ATP-grasp fold, B domain"/>
    <property type="match status" value="1"/>
</dbReference>
<keyword evidence="4" id="KW-0067">ATP-binding</keyword>
<feature type="transmembrane region" description="Helical" evidence="5">
    <location>
        <begin position="305"/>
        <end position="327"/>
    </location>
</feature>
<dbReference type="GO" id="GO:0070740">
    <property type="term" value="F:tubulin-glutamic acid ligase activity"/>
    <property type="evidence" value="ECO:0007669"/>
    <property type="project" value="TreeGrafter"/>
</dbReference>
<keyword evidence="2" id="KW-0436">Ligase</keyword>
<dbReference type="PANTHER" id="PTHR12241:SF154">
    <property type="entry name" value="TUBULIN POLYGLUTAMYLASE TTLL11"/>
    <property type="match status" value="1"/>
</dbReference>
<dbReference type="SUPFAM" id="SSF56059">
    <property type="entry name" value="Glutathione synthetase ATP-binding domain-like"/>
    <property type="match status" value="1"/>
</dbReference>
<evidence type="ECO:0000256" key="1">
    <source>
        <dbReference type="ARBA" id="ARBA00006820"/>
    </source>
</evidence>
<keyword evidence="5" id="KW-0472">Membrane</keyword>
<dbReference type="AlphaFoldDB" id="A0A915LKH8"/>
<protein>
    <submittedName>
        <fullName evidence="7">Tubulin-tyrosine ligase</fullName>
    </submittedName>
</protein>
<comment type="similarity">
    <text evidence="1">Belongs to the tubulin--tyrosine ligase family.</text>
</comment>
<proteinExistence type="inferred from homology"/>
<dbReference type="PROSITE" id="PS51221">
    <property type="entry name" value="TTL"/>
    <property type="match status" value="1"/>
</dbReference>
<keyword evidence="5" id="KW-1133">Transmembrane helix</keyword>
<evidence type="ECO:0000256" key="4">
    <source>
        <dbReference type="ARBA" id="ARBA00022840"/>
    </source>
</evidence>
<feature type="transmembrane region" description="Helical" evidence="5">
    <location>
        <begin position="218"/>
        <end position="239"/>
    </location>
</feature>
<dbReference type="Pfam" id="PF04258">
    <property type="entry name" value="Peptidase_A22B"/>
    <property type="match status" value="1"/>
</dbReference>
<dbReference type="InterPro" id="IPR004344">
    <property type="entry name" value="TTL/TTLL_fam"/>
</dbReference>
<dbReference type="GO" id="GO:0016020">
    <property type="term" value="C:membrane"/>
    <property type="evidence" value="ECO:0007669"/>
    <property type="project" value="InterPro"/>
</dbReference>
<dbReference type="WBParaSite" id="scaffold1321_cov260.g2889">
    <property type="protein sequence ID" value="scaffold1321_cov260.g2889"/>
    <property type="gene ID" value="scaffold1321_cov260.g2889"/>
</dbReference>
<evidence type="ECO:0000256" key="3">
    <source>
        <dbReference type="ARBA" id="ARBA00022741"/>
    </source>
</evidence>
<evidence type="ECO:0000313" key="7">
    <source>
        <dbReference type="WBParaSite" id="scaffold1321_cov260.g2889"/>
    </source>
</evidence>
<keyword evidence="6" id="KW-1185">Reference proteome</keyword>
<dbReference type="GO" id="GO:0036064">
    <property type="term" value="C:ciliary basal body"/>
    <property type="evidence" value="ECO:0007669"/>
    <property type="project" value="TreeGrafter"/>
</dbReference>